<dbReference type="AlphaFoldDB" id="A0A9J7HRI3"/>
<evidence type="ECO:0000256" key="1">
    <source>
        <dbReference type="SAM" id="MobiDB-lite"/>
    </source>
</evidence>
<dbReference type="InterPro" id="IPR026066">
    <property type="entry name" value="Headcase"/>
</dbReference>
<keyword evidence="3" id="KW-1185">Reference proteome</keyword>
<feature type="compositionally biased region" description="Polar residues" evidence="1">
    <location>
        <begin position="173"/>
        <end position="194"/>
    </location>
</feature>
<feature type="region of interest" description="Disordered" evidence="1">
    <location>
        <begin position="139"/>
        <end position="216"/>
    </location>
</feature>
<feature type="compositionally biased region" description="Basic and acidic residues" evidence="1">
    <location>
        <begin position="14"/>
        <end position="31"/>
    </location>
</feature>
<dbReference type="InterPro" id="IPR054537">
    <property type="entry name" value="HECA_N"/>
</dbReference>
<dbReference type="Proteomes" id="UP000001554">
    <property type="component" value="Chromosome 19"/>
</dbReference>
<name>A0A9J7HRI3_BRAFL</name>
<feature type="region of interest" description="Disordered" evidence="1">
    <location>
        <begin position="272"/>
        <end position="297"/>
    </location>
</feature>
<dbReference type="Pfam" id="PF15353">
    <property type="entry name" value="HECA_N"/>
    <property type="match status" value="1"/>
</dbReference>
<proteinExistence type="predicted"/>
<dbReference type="GeneID" id="118406809"/>
<feature type="compositionally biased region" description="Polar residues" evidence="1">
    <location>
        <begin position="285"/>
        <end position="297"/>
    </location>
</feature>
<feature type="domain" description="Headcase N-terminal" evidence="2">
    <location>
        <begin position="41"/>
        <end position="138"/>
    </location>
</feature>
<organism evidence="3 4">
    <name type="scientific">Branchiostoma floridae</name>
    <name type="common">Florida lancelet</name>
    <name type="synonym">Amphioxus</name>
    <dbReference type="NCBI Taxonomy" id="7739"/>
    <lineage>
        <taxon>Eukaryota</taxon>
        <taxon>Metazoa</taxon>
        <taxon>Chordata</taxon>
        <taxon>Cephalochordata</taxon>
        <taxon>Leptocardii</taxon>
        <taxon>Amphioxiformes</taxon>
        <taxon>Branchiostomatidae</taxon>
        <taxon>Branchiostoma</taxon>
    </lineage>
</organism>
<dbReference type="PANTHER" id="PTHR13425">
    <property type="entry name" value="HEADCASE PROTEIN"/>
    <property type="match status" value="1"/>
</dbReference>
<sequence>MAPKKSAVAKRARQKSESKTTDKEDRSRRENSGTAGGALVCCTPRGCGEGGTVTLDQNSAVRMVCTNTKCDQGNLMHKACFEAYEEYLLKMLVKSGRSNRMRCTDAQMRQGLWTKIWHITSKFSVCNCGGHLRKDIDWEPAEEEPQAPVPKAGKKKSTEKPSLVGYSNRKGTKGQTKSKLIHHVNNNIKKSGTIHSVKKEEEQAQTDQSYPPAQSCDLSPECEIGDDDDAEPSALLGYLGCSNIPYTLPVDEHPDFGYETYDMHAVSSSNSYSSLPTSTEDNEIHCSNSHPTSPNSELPNSLVECFAVWWVNEGWRECAFYMEQQGLNMKHLISAHELEMTLELTSDPAIPVAKQLEPWLQDEGWQGFVQHYAERSEVTELVGSEFSW</sequence>
<reference evidence="3" key="1">
    <citation type="journal article" date="2020" name="Nat. Ecol. Evol.">
        <title>Deeply conserved synteny resolves early events in vertebrate evolution.</title>
        <authorList>
            <person name="Simakov O."/>
            <person name="Marletaz F."/>
            <person name="Yue J.X."/>
            <person name="O'Connell B."/>
            <person name="Jenkins J."/>
            <person name="Brandt A."/>
            <person name="Calef R."/>
            <person name="Tung C.H."/>
            <person name="Huang T.K."/>
            <person name="Schmutz J."/>
            <person name="Satoh N."/>
            <person name="Yu J.K."/>
            <person name="Putnam N.H."/>
            <person name="Green R.E."/>
            <person name="Rokhsar D.S."/>
        </authorList>
    </citation>
    <scope>NUCLEOTIDE SEQUENCE [LARGE SCALE GENOMIC DNA]</scope>
    <source>
        <strain evidence="3">S238N-H82</strain>
    </source>
</reference>
<reference evidence="4" key="2">
    <citation type="submission" date="2025-08" db="UniProtKB">
        <authorList>
            <consortium name="RefSeq"/>
        </authorList>
    </citation>
    <scope>IDENTIFICATION</scope>
    <source>
        <strain evidence="4">S238N-H82</strain>
        <tissue evidence="4">Testes</tissue>
    </source>
</reference>
<evidence type="ECO:0000313" key="4">
    <source>
        <dbReference type="RefSeq" id="XP_035663045.1"/>
    </source>
</evidence>
<dbReference type="PANTHER" id="PTHR13425:SF3">
    <property type="entry name" value="HEADCASE PROTEIN HOMOLOG"/>
    <property type="match status" value="1"/>
</dbReference>
<feature type="region of interest" description="Disordered" evidence="1">
    <location>
        <begin position="1"/>
        <end position="34"/>
    </location>
</feature>
<evidence type="ECO:0000259" key="2">
    <source>
        <dbReference type="Pfam" id="PF15353"/>
    </source>
</evidence>
<accession>A0A9J7HRI3</accession>
<evidence type="ECO:0000313" key="3">
    <source>
        <dbReference type="Proteomes" id="UP000001554"/>
    </source>
</evidence>
<protein>
    <submittedName>
        <fullName evidence="4">Uncharacterized protein LOC118406809 isoform X2</fullName>
    </submittedName>
</protein>
<gene>
    <name evidence="4" type="primary">LOC118406809</name>
</gene>
<dbReference type="RefSeq" id="XP_035663045.1">
    <property type="nucleotide sequence ID" value="XM_035807152.1"/>
</dbReference>